<protein>
    <submittedName>
        <fullName evidence="1">Uncharacterized protein</fullName>
    </submittedName>
</protein>
<organism evidence="1 2">
    <name type="scientific">Petralouisia muris</name>
    <dbReference type="NCBI Taxonomy" id="3032872"/>
    <lineage>
        <taxon>Bacteria</taxon>
        <taxon>Bacillati</taxon>
        <taxon>Bacillota</taxon>
        <taxon>Clostridia</taxon>
        <taxon>Lachnospirales</taxon>
        <taxon>Lachnospiraceae</taxon>
        <taxon>Petralouisia</taxon>
    </lineage>
</organism>
<evidence type="ECO:0000313" key="1">
    <source>
        <dbReference type="EMBL" id="TGY86433.1"/>
    </source>
</evidence>
<comment type="caution">
    <text evidence="1">The sequence shown here is derived from an EMBL/GenBank/DDBJ whole genome shotgun (WGS) entry which is preliminary data.</text>
</comment>
<reference evidence="1" key="1">
    <citation type="submission" date="2019-04" db="EMBL/GenBank/DDBJ databases">
        <title>Microbes associate with the intestines of laboratory mice.</title>
        <authorList>
            <person name="Navarre W."/>
            <person name="Wong E."/>
            <person name="Huang K."/>
            <person name="Tropini C."/>
            <person name="Ng K."/>
            <person name="Yu B."/>
        </authorList>
    </citation>
    <scope>NUCLEOTIDE SEQUENCE</scope>
    <source>
        <strain evidence="1">NM01_1-7b</strain>
    </source>
</reference>
<gene>
    <name evidence="1" type="ORF">E5329_28220</name>
</gene>
<proteinExistence type="predicted"/>
<accession>A0AC61RLR9</accession>
<name>A0AC61RLR9_9FIRM</name>
<keyword evidence="2" id="KW-1185">Reference proteome</keyword>
<dbReference type="Proteomes" id="UP000304953">
    <property type="component" value="Unassembled WGS sequence"/>
</dbReference>
<sequence length="271" mass="30007">MKPVSVMTVWRITLKRLQGVRGLLKCILAEFMKVKRKKFVLGTLLAAWILPVPLTIIVVKAKLSFDILFMFAIEFGFFLILPIVLGIIASSSINVEYDNQTFKNMLSISISKGMMLWAKIIFLIFMSFLYGIGAMVSVIIGGVVLGDYASVLSKLGMAVLLSFMVALSILPVYIVTVLAAKKHIIPTVFTIAYTIVCFISSLKLVRLPLPLTTVFRWALPHISNNSRFINTAGNGRISEWIVTLPYCIGTIVLMSVVSIGLTTVILNNREV</sequence>
<evidence type="ECO:0000313" key="2">
    <source>
        <dbReference type="Proteomes" id="UP000304953"/>
    </source>
</evidence>
<dbReference type="EMBL" id="SRYA01000153">
    <property type="protein sequence ID" value="TGY86433.1"/>
    <property type="molecule type" value="Genomic_DNA"/>
</dbReference>